<reference evidence="2 3" key="1">
    <citation type="journal article" date="2021" name="bioRxiv">
        <title>Chromosome-scale and haplotype-resolved genome assembly of a tetraploid potato cultivar.</title>
        <authorList>
            <person name="Sun H."/>
            <person name="Jiao W.-B."/>
            <person name="Krause K."/>
            <person name="Campoy J.A."/>
            <person name="Goel M."/>
            <person name="Folz-Donahue K."/>
            <person name="Kukat C."/>
            <person name="Huettel B."/>
            <person name="Schneeberger K."/>
        </authorList>
    </citation>
    <scope>NUCLEOTIDE SEQUENCE [LARGE SCALE GENOMIC DNA]</scope>
    <source>
        <strain evidence="2">SolTubOtavaFocal</strain>
        <tissue evidence="2">Leaves</tissue>
    </source>
</reference>
<gene>
    <name evidence="2" type="ORF">KY290_023812</name>
</gene>
<proteinExistence type="predicted"/>
<protein>
    <submittedName>
        <fullName evidence="2">Uncharacterized protein</fullName>
    </submittedName>
</protein>
<keyword evidence="1" id="KW-0472">Membrane</keyword>
<feature type="transmembrane region" description="Helical" evidence="1">
    <location>
        <begin position="21"/>
        <end position="47"/>
    </location>
</feature>
<keyword evidence="3" id="KW-1185">Reference proteome</keyword>
<sequence length="114" mass="12639">MGIRNAEEKCVFGERDEMGSFLDTFVLGLALGAMVIGSNVVFVILGVGKDDHWRSFSVTSQVMQCTVLGALGMNQFLVLNVVLYIYCKDLEGEKLSFEDVSVPMDEEEKNHNIV</sequence>
<feature type="transmembrane region" description="Helical" evidence="1">
    <location>
        <begin position="67"/>
        <end position="87"/>
    </location>
</feature>
<evidence type="ECO:0000313" key="2">
    <source>
        <dbReference type="EMBL" id="KAH0753542.1"/>
    </source>
</evidence>
<dbReference type="Proteomes" id="UP000826656">
    <property type="component" value="Unassembled WGS sequence"/>
</dbReference>
<dbReference type="EMBL" id="JAIVGD010000018">
    <property type="protein sequence ID" value="KAH0753542.1"/>
    <property type="molecule type" value="Genomic_DNA"/>
</dbReference>
<keyword evidence="1" id="KW-1133">Transmembrane helix</keyword>
<keyword evidence="1" id="KW-0812">Transmembrane</keyword>
<accession>A0ABQ7UNW6</accession>
<comment type="caution">
    <text evidence="2">The sequence shown here is derived from an EMBL/GenBank/DDBJ whole genome shotgun (WGS) entry which is preliminary data.</text>
</comment>
<evidence type="ECO:0000256" key="1">
    <source>
        <dbReference type="SAM" id="Phobius"/>
    </source>
</evidence>
<organism evidence="2 3">
    <name type="scientific">Solanum tuberosum</name>
    <name type="common">Potato</name>
    <dbReference type="NCBI Taxonomy" id="4113"/>
    <lineage>
        <taxon>Eukaryota</taxon>
        <taxon>Viridiplantae</taxon>
        <taxon>Streptophyta</taxon>
        <taxon>Embryophyta</taxon>
        <taxon>Tracheophyta</taxon>
        <taxon>Spermatophyta</taxon>
        <taxon>Magnoliopsida</taxon>
        <taxon>eudicotyledons</taxon>
        <taxon>Gunneridae</taxon>
        <taxon>Pentapetalae</taxon>
        <taxon>asterids</taxon>
        <taxon>lamiids</taxon>
        <taxon>Solanales</taxon>
        <taxon>Solanaceae</taxon>
        <taxon>Solanoideae</taxon>
        <taxon>Solaneae</taxon>
        <taxon>Solanum</taxon>
    </lineage>
</organism>
<name>A0ABQ7UNW6_SOLTU</name>
<evidence type="ECO:0000313" key="3">
    <source>
        <dbReference type="Proteomes" id="UP000826656"/>
    </source>
</evidence>